<dbReference type="Pfam" id="PF00485">
    <property type="entry name" value="PRK"/>
    <property type="match status" value="1"/>
</dbReference>
<dbReference type="SUPFAM" id="SSF52540">
    <property type="entry name" value="P-loop containing nucleoside triphosphate hydrolases"/>
    <property type="match status" value="1"/>
</dbReference>
<dbReference type="FunCoup" id="A0A1Y2DDT3">
    <property type="interactions" value="5"/>
</dbReference>
<dbReference type="OrthoDB" id="6362633at2759"/>
<dbReference type="Proteomes" id="UP000193689">
    <property type="component" value="Unassembled WGS sequence"/>
</dbReference>
<dbReference type="STRING" id="1141098.A0A1Y2DDT3"/>
<dbReference type="EMBL" id="MCFJ01000019">
    <property type="protein sequence ID" value="ORY57442.1"/>
    <property type="molecule type" value="Genomic_DNA"/>
</dbReference>
<proteinExistence type="predicted"/>
<dbReference type="GO" id="GO:0005524">
    <property type="term" value="F:ATP binding"/>
    <property type="evidence" value="ECO:0007669"/>
    <property type="project" value="InterPro"/>
</dbReference>
<dbReference type="RefSeq" id="XP_040710692.1">
    <property type="nucleotide sequence ID" value="XM_040861265.1"/>
</dbReference>
<evidence type="ECO:0000313" key="3">
    <source>
        <dbReference type="Proteomes" id="UP000193689"/>
    </source>
</evidence>
<name>A0A1Y2DDT3_9PEZI</name>
<reference evidence="2 3" key="1">
    <citation type="submission" date="2016-07" db="EMBL/GenBank/DDBJ databases">
        <title>Pervasive Adenine N6-methylation of Active Genes in Fungi.</title>
        <authorList>
            <consortium name="DOE Joint Genome Institute"/>
            <person name="Mondo S.J."/>
            <person name="Dannebaum R.O."/>
            <person name="Kuo R.C."/>
            <person name="Labutti K."/>
            <person name="Haridas S."/>
            <person name="Kuo A."/>
            <person name="Salamov A."/>
            <person name="Ahrendt S.R."/>
            <person name="Lipzen A."/>
            <person name="Sullivan W."/>
            <person name="Andreopoulos W.B."/>
            <person name="Clum A."/>
            <person name="Lindquist E."/>
            <person name="Daum C."/>
            <person name="Ramamoorthy G.K."/>
            <person name="Gryganskyi A."/>
            <person name="Culley D."/>
            <person name="Magnuson J.K."/>
            <person name="James T.Y."/>
            <person name="O'Malley M.A."/>
            <person name="Stajich J.E."/>
            <person name="Spatafora J.W."/>
            <person name="Visel A."/>
            <person name="Grigoriev I.V."/>
        </authorList>
    </citation>
    <scope>NUCLEOTIDE SEQUENCE [LARGE SCALE GENOMIC DNA]</scope>
    <source>
        <strain evidence="2 3">CBS 129021</strain>
    </source>
</reference>
<gene>
    <name evidence="2" type="ORF">BCR38DRAFT_449150</name>
</gene>
<dbReference type="InterPro" id="IPR006083">
    <property type="entry name" value="PRK/URK"/>
</dbReference>
<evidence type="ECO:0000259" key="1">
    <source>
        <dbReference type="Pfam" id="PF00485"/>
    </source>
</evidence>
<keyword evidence="3" id="KW-1185">Reference proteome</keyword>
<feature type="domain" description="Phosphoribulokinase/uridine kinase" evidence="1">
    <location>
        <begin position="35"/>
        <end position="192"/>
    </location>
</feature>
<dbReference type="GeneID" id="63777477"/>
<dbReference type="PANTHER" id="PTHR10285">
    <property type="entry name" value="URIDINE KINASE"/>
    <property type="match status" value="1"/>
</dbReference>
<evidence type="ECO:0000313" key="2">
    <source>
        <dbReference type="EMBL" id="ORY57442.1"/>
    </source>
</evidence>
<keyword evidence="2" id="KW-0378">Hydrolase</keyword>
<sequence>MEPIYTSLTDRARNLQQNTERNNSSESQNVPWRAVIALAGPPGSGKSTIAAEVVHRLNAGRVTPAAAVVPMDGFHYSRATLDSFPNAAEAYARRGAAWTFDSAGVVALFKALDAGKMIPREEAPVVRAPSFDHALKDPVADDITIPSSVTLVILEGNWLLYDEDPWRKIAGMVDETWFVDVDRDIARNRVARRHIRSGIETTWNDALARAEDNDIPNGDDVRRTLIKPHVTVKSVEEKSFERDDELIGNNTAAVPVVSSVNRVGS</sequence>
<organism evidence="2 3">
    <name type="scientific">Pseudomassariella vexata</name>
    <dbReference type="NCBI Taxonomy" id="1141098"/>
    <lineage>
        <taxon>Eukaryota</taxon>
        <taxon>Fungi</taxon>
        <taxon>Dikarya</taxon>
        <taxon>Ascomycota</taxon>
        <taxon>Pezizomycotina</taxon>
        <taxon>Sordariomycetes</taxon>
        <taxon>Xylariomycetidae</taxon>
        <taxon>Amphisphaeriales</taxon>
        <taxon>Pseudomassariaceae</taxon>
        <taxon>Pseudomassariella</taxon>
    </lineage>
</organism>
<dbReference type="InParanoid" id="A0A1Y2DDT3"/>
<comment type="caution">
    <text evidence="2">The sequence shown here is derived from an EMBL/GenBank/DDBJ whole genome shotgun (WGS) entry which is preliminary data.</text>
</comment>
<dbReference type="GO" id="GO:0016301">
    <property type="term" value="F:kinase activity"/>
    <property type="evidence" value="ECO:0007669"/>
    <property type="project" value="InterPro"/>
</dbReference>
<protein>
    <submittedName>
        <fullName evidence="2">p-loop containing nucleoside triphosphate hydrolase protein</fullName>
    </submittedName>
</protein>
<dbReference type="InterPro" id="IPR027417">
    <property type="entry name" value="P-loop_NTPase"/>
</dbReference>
<accession>A0A1Y2DDT3</accession>
<dbReference type="AlphaFoldDB" id="A0A1Y2DDT3"/>
<dbReference type="Gene3D" id="3.40.50.300">
    <property type="entry name" value="P-loop containing nucleotide triphosphate hydrolases"/>
    <property type="match status" value="2"/>
</dbReference>
<dbReference type="GO" id="GO:0016787">
    <property type="term" value="F:hydrolase activity"/>
    <property type="evidence" value="ECO:0007669"/>
    <property type="project" value="UniProtKB-KW"/>
</dbReference>